<evidence type="ECO:0000313" key="8">
    <source>
        <dbReference type="Proteomes" id="UP001488838"/>
    </source>
</evidence>
<accession>A0AAW0KBP3</accession>
<name>A0AAW0KBP3_MYOGA</name>
<keyword evidence="8" id="KW-1185">Reference proteome</keyword>
<dbReference type="InterPro" id="IPR050734">
    <property type="entry name" value="PIH1/Kintoun_subfamily"/>
</dbReference>
<evidence type="ECO:0000259" key="5">
    <source>
        <dbReference type="Pfam" id="PF08190"/>
    </source>
</evidence>
<dbReference type="HAMAP" id="MF_03069">
    <property type="entry name" value="Kintoun"/>
    <property type="match status" value="1"/>
</dbReference>
<comment type="similarity">
    <text evidence="3">Belongs to the PIH1 family. Kintoun subfamily.</text>
</comment>
<dbReference type="GO" id="GO:0060285">
    <property type="term" value="P:cilium-dependent cell motility"/>
    <property type="evidence" value="ECO:0007669"/>
    <property type="project" value="UniProtKB-UniRule"/>
</dbReference>
<dbReference type="InterPro" id="IPR041442">
    <property type="entry name" value="PIH1D1/2/3_CS-like"/>
</dbReference>
<evidence type="ECO:0000259" key="6">
    <source>
        <dbReference type="Pfam" id="PF18201"/>
    </source>
</evidence>
<evidence type="ECO:0000256" key="3">
    <source>
        <dbReference type="HAMAP-Rule" id="MF_03069"/>
    </source>
</evidence>
<feature type="region of interest" description="Disordered" evidence="4">
    <location>
        <begin position="728"/>
        <end position="747"/>
    </location>
</feature>
<dbReference type="Pfam" id="PF18201">
    <property type="entry name" value="PIH1_CS"/>
    <property type="match status" value="1"/>
</dbReference>
<feature type="region of interest" description="Disordered" evidence="4">
    <location>
        <begin position="232"/>
        <end position="257"/>
    </location>
</feature>
<dbReference type="GO" id="GO:0005576">
    <property type="term" value="C:extracellular region"/>
    <property type="evidence" value="ECO:0007669"/>
    <property type="project" value="GOC"/>
</dbReference>
<keyword evidence="1 3" id="KW-0963">Cytoplasm</keyword>
<evidence type="ECO:0000256" key="2">
    <source>
        <dbReference type="ARBA" id="ARBA00024190"/>
    </source>
</evidence>
<dbReference type="GO" id="GO:0120293">
    <property type="term" value="C:dynein axonemal particle"/>
    <property type="evidence" value="ECO:0007669"/>
    <property type="project" value="UniProtKB-SubCell"/>
</dbReference>
<protein>
    <recommendedName>
        <fullName evidence="3">Protein kintoun</fullName>
    </recommendedName>
    <alternativeName>
        <fullName evidence="3">Dynein assembly factor 2, axonemal</fullName>
    </alternativeName>
</protein>
<gene>
    <name evidence="3" type="primary">DNAAF2</name>
    <name evidence="3" type="synonym">KTU</name>
    <name evidence="7" type="ORF">U0070_004037</name>
</gene>
<comment type="function">
    <text evidence="3">Required for cytoplasmic pre-assembly of axonemal dyneins, thereby playing a central role in motility in cilia and flagella. Involved in pre-assembly of dynein arm complexes in the cytoplasm before intraflagellar transport loads them for the ciliary compartment.</text>
</comment>
<evidence type="ECO:0000256" key="1">
    <source>
        <dbReference type="ARBA" id="ARBA00022490"/>
    </source>
</evidence>
<dbReference type="Pfam" id="PF08190">
    <property type="entry name" value="PIH1"/>
    <property type="match status" value="1"/>
</dbReference>
<feature type="region of interest" description="Disordered" evidence="4">
    <location>
        <begin position="635"/>
        <end position="719"/>
    </location>
</feature>
<dbReference type="InterPro" id="IPR012981">
    <property type="entry name" value="PIH1_N"/>
</dbReference>
<evidence type="ECO:0000256" key="4">
    <source>
        <dbReference type="SAM" id="MobiDB-lite"/>
    </source>
</evidence>
<dbReference type="Proteomes" id="UP001488838">
    <property type="component" value="Unassembled WGS sequence"/>
</dbReference>
<feature type="compositionally biased region" description="Basic and acidic residues" evidence="4">
    <location>
        <begin position="420"/>
        <end position="430"/>
    </location>
</feature>
<proteinExistence type="inferred from homology"/>
<sequence>MAKATASSALEDLDLSGEEVQRLTSAFQDPEFRRMFSEYASEITDPENRRRYEEEITALERERGVEVRFVHPEPGHVLRTSLDGEHRCFVNVCSNSLVGAPSSRPGPGSGGTATGSHWSLPYSLAPGRKYAGRSGSRYTVYDVVFHPNALALARSHERFREMLNATALEAVEQQFGVRLDRRNAKTLKIKYKGVPEAAVLRTPLPGGVPAQPEGEPPGLLPDLLSPYRYPTAAESTARTPAPPAPQAEQRPEPTEPRCTVVQRHHVDLQDYRCSRDAAPSPVPHELVVTIELPLLRSAEKAELEVKGKLLCLDSRSPDYRLRLSLPYPVDDGRGKAQYNKARRQLVVTLPVALHIARQDLAATPEESAAETGTDGAACASEGDPAAARGEPAEGTRADRGDESGVGAPGFRAADAEEERDFGRDSVEGGDRSLPCTAFPGCDTESPAGRRGSCGDLSAQTSEQQEETLHDASSPAMGGPGAESIEPLCPPLRCNQDEDSLTLLIEVPRIQPQSLHGDLSPLRYKLCFSTPDSGYSFTLQFAPENTLSTKEPEISISLNNAVIVLAKSPESRGRWREWYCGLNHDSLEERLFLDEENVNEFLDEVLDSPSTQARPLVPPLIEVLQVTDEKIQIHAKSQECTDPDGLQGTGKGGSEGCPLSEKGNTDHFPTSPSDSHSSAAVEALETNPCGSAVGPQHICPDAPHKLSGKPQQLEPNTDPEFIKENGATCSAEEQENRKEPGVTEDKELDGDHLSSVLNKTVARNIPDLDSIKETNMEDGSVQIIKDHTTHCAFSFQNSLLYDLD</sequence>
<dbReference type="PANTHER" id="PTHR22997:SF3">
    <property type="entry name" value="PROTEIN KINTOUN"/>
    <property type="match status" value="1"/>
</dbReference>
<feature type="domain" description="PIH1 N-terminal" evidence="5">
    <location>
        <begin position="43"/>
        <end position="206"/>
    </location>
</feature>
<dbReference type="GO" id="GO:0003351">
    <property type="term" value="P:epithelial cilium movement involved in extracellular fluid movement"/>
    <property type="evidence" value="ECO:0007669"/>
    <property type="project" value="TreeGrafter"/>
</dbReference>
<evidence type="ECO:0000313" key="7">
    <source>
        <dbReference type="EMBL" id="KAK7835946.1"/>
    </source>
</evidence>
<feature type="compositionally biased region" description="Basic and acidic residues" evidence="4">
    <location>
        <begin position="733"/>
        <end position="747"/>
    </location>
</feature>
<reference evidence="7 8" key="1">
    <citation type="journal article" date="2023" name="bioRxiv">
        <title>Conserved and derived expression patterns and positive selection on dental genes reveal complex evolutionary context of ever-growing rodent molars.</title>
        <authorList>
            <person name="Calamari Z.T."/>
            <person name="Song A."/>
            <person name="Cohen E."/>
            <person name="Akter M."/>
            <person name="Roy R.D."/>
            <person name="Hallikas O."/>
            <person name="Christensen M.M."/>
            <person name="Li P."/>
            <person name="Marangoni P."/>
            <person name="Jernvall J."/>
            <person name="Klein O.D."/>
        </authorList>
    </citation>
    <scope>NUCLEOTIDE SEQUENCE [LARGE SCALE GENOMIC DNA]</scope>
    <source>
        <strain evidence="7">V071</strain>
    </source>
</reference>
<dbReference type="EMBL" id="JBBHLL010000001">
    <property type="protein sequence ID" value="KAK7835946.1"/>
    <property type="molecule type" value="Genomic_DNA"/>
</dbReference>
<dbReference type="GO" id="GO:0070286">
    <property type="term" value="P:axonemal dynein complex assembly"/>
    <property type="evidence" value="ECO:0007669"/>
    <property type="project" value="UniProtKB-UniRule"/>
</dbReference>
<feature type="domain" description="PIH1D1/2/3 CS-like" evidence="6">
    <location>
        <begin position="253"/>
        <end position="351"/>
    </location>
</feature>
<comment type="subcellular location">
    <subcellularLocation>
        <location evidence="3">Cytoplasm</location>
    </subcellularLocation>
    <subcellularLocation>
        <location evidence="2">Dynein axonemal particle</location>
    </subcellularLocation>
    <text evidence="3">Localizes in the apical cytoplasm around the gamma-tubulin-positive pericentriolar region, not in the cilia.</text>
</comment>
<dbReference type="InterPro" id="IPR034727">
    <property type="entry name" value="Kintoun"/>
</dbReference>
<feature type="region of interest" description="Disordered" evidence="4">
    <location>
        <begin position="361"/>
        <end position="481"/>
    </location>
</feature>
<comment type="subunit">
    <text evidence="3">Interacts with CFAP300. Interacts with DNAI2 and HSPA1A. Interacts with DYX1C1. Interacts with PIH1D3.</text>
</comment>
<feature type="compositionally biased region" description="Basic and acidic residues" evidence="4">
    <location>
        <begin position="390"/>
        <end position="402"/>
    </location>
</feature>
<comment type="caution">
    <text evidence="7">The sequence shown here is derived from an EMBL/GenBank/DDBJ whole genome shotgun (WGS) entry which is preliminary data.</text>
</comment>
<dbReference type="PANTHER" id="PTHR22997">
    <property type="entry name" value="PIH1 DOMAIN-CONTAINING PROTEIN 1"/>
    <property type="match status" value="1"/>
</dbReference>
<dbReference type="AlphaFoldDB" id="A0AAW0KBP3"/>
<feature type="compositionally biased region" description="Polar residues" evidence="4">
    <location>
        <begin position="666"/>
        <end position="677"/>
    </location>
</feature>
<organism evidence="7 8">
    <name type="scientific">Myodes glareolus</name>
    <name type="common">Bank vole</name>
    <name type="synonym">Clethrionomys glareolus</name>
    <dbReference type="NCBI Taxonomy" id="447135"/>
    <lineage>
        <taxon>Eukaryota</taxon>
        <taxon>Metazoa</taxon>
        <taxon>Chordata</taxon>
        <taxon>Craniata</taxon>
        <taxon>Vertebrata</taxon>
        <taxon>Euteleostomi</taxon>
        <taxon>Mammalia</taxon>
        <taxon>Eutheria</taxon>
        <taxon>Euarchontoglires</taxon>
        <taxon>Glires</taxon>
        <taxon>Rodentia</taxon>
        <taxon>Myomorpha</taxon>
        <taxon>Muroidea</taxon>
        <taxon>Cricetidae</taxon>
        <taxon>Arvicolinae</taxon>
        <taxon>Myodes</taxon>
    </lineage>
</organism>